<reference evidence="1 2" key="1">
    <citation type="submission" date="2019-03" db="EMBL/GenBank/DDBJ databases">
        <title>Genomics of glacier-inhabiting Cryobacterium strains.</title>
        <authorList>
            <person name="Liu Q."/>
            <person name="Xin Y.-H."/>
        </authorList>
    </citation>
    <scope>NUCLEOTIDE SEQUENCE [LARGE SCALE GENOMIC DNA]</scope>
    <source>
        <strain evidence="1 2">TMT4-23</strain>
    </source>
</reference>
<name>A0ABY2J4E5_9MICO</name>
<accession>A0ABY2J4E5</accession>
<evidence type="ECO:0000313" key="2">
    <source>
        <dbReference type="Proteomes" id="UP000298355"/>
    </source>
</evidence>
<protein>
    <submittedName>
        <fullName evidence="1">Uncharacterized protein</fullName>
    </submittedName>
</protein>
<sequence length="92" mass="9539">MTNLKIVEPSTVPAAGIVDGAPHAIVVDYSHIETAAATARRAYEGASDSASAIRELSDSVFALSGILAEIVAGLHNREIAVINYPVEGAHLD</sequence>
<organism evidence="1 2">
    <name type="scientific">Cryobacterium breve</name>
    <dbReference type="NCBI Taxonomy" id="1259258"/>
    <lineage>
        <taxon>Bacteria</taxon>
        <taxon>Bacillati</taxon>
        <taxon>Actinomycetota</taxon>
        <taxon>Actinomycetes</taxon>
        <taxon>Micrococcales</taxon>
        <taxon>Microbacteriaceae</taxon>
        <taxon>Cryobacterium</taxon>
    </lineage>
</organism>
<evidence type="ECO:0000313" key="1">
    <source>
        <dbReference type="EMBL" id="TFC99803.1"/>
    </source>
</evidence>
<dbReference type="Proteomes" id="UP000298355">
    <property type="component" value="Unassembled WGS sequence"/>
</dbReference>
<proteinExistence type="predicted"/>
<comment type="caution">
    <text evidence="1">The sequence shown here is derived from an EMBL/GenBank/DDBJ whole genome shotgun (WGS) entry which is preliminary data.</text>
</comment>
<gene>
    <name evidence="1" type="ORF">E3O65_05360</name>
</gene>
<dbReference type="RefSeq" id="WP_134362708.1">
    <property type="nucleotide sequence ID" value="NZ_SOGJ01000012.1"/>
</dbReference>
<keyword evidence="2" id="KW-1185">Reference proteome</keyword>
<dbReference type="EMBL" id="SOGJ01000012">
    <property type="protein sequence ID" value="TFC99803.1"/>
    <property type="molecule type" value="Genomic_DNA"/>
</dbReference>